<feature type="region of interest" description="Disordered" evidence="3">
    <location>
        <begin position="1"/>
        <end position="21"/>
    </location>
</feature>
<evidence type="ECO:0000313" key="5">
    <source>
        <dbReference type="EMBL" id="ADJ15400.1"/>
    </source>
</evidence>
<dbReference type="Pfam" id="PF00571">
    <property type="entry name" value="CBS"/>
    <property type="match status" value="2"/>
</dbReference>
<dbReference type="EMBL" id="AOHV01000031">
    <property type="protein sequence ID" value="ELY35824.1"/>
    <property type="molecule type" value="Genomic_DNA"/>
</dbReference>
<dbReference type="EMBL" id="CP002062">
    <property type="protein sequence ID" value="ADJ15400.1"/>
    <property type="molecule type" value="Genomic_DNA"/>
</dbReference>
<dbReference type="InterPro" id="IPR046342">
    <property type="entry name" value="CBS_dom_sf"/>
</dbReference>
<protein>
    <submittedName>
        <fullName evidence="5">CBS domain-containing protein</fullName>
    </submittedName>
</protein>
<dbReference type="Proteomes" id="UP000000390">
    <property type="component" value="Chromosome"/>
</dbReference>
<dbReference type="CDD" id="cd09836">
    <property type="entry name" value="CBS_pair_arch"/>
    <property type="match status" value="1"/>
</dbReference>
<dbReference type="InterPro" id="IPR051257">
    <property type="entry name" value="Diverse_CBS-Domain"/>
</dbReference>
<sequence>MMDSPVTDLMTSPVRTTSPETPVTEAARVLTDHGIGSLVVGEERIEGIVTESDVVAGVAEGVALAETPVSALMSDPVVTIDPTASVRVAGERMGRNNVKKLPVARNGEAIGIVTTTDLARLVPKNAIRMTRQPEPDIEKGEFE</sequence>
<dbReference type="AlphaFoldDB" id="D8J408"/>
<dbReference type="PATRIC" id="fig|795797.18.peg.2008"/>
<evidence type="ECO:0000256" key="1">
    <source>
        <dbReference type="ARBA" id="ARBA00023122"/>
    </source>
</evidence>
<gene>
    <name evidence="5" type="ordered locus">HacjB3_10085</name>
    <name evidence="6" type="ORF">C497_12586</name>
</gene>
<evidence type="ECO:0000313" key="8">
    <source>
        <dbReference type="Proteomes" id="UP000011645"/>
    </source>
</evidence>
<dbReference type="PANTHER" id="PTHR43080:SF2">
    <property type="entry name" value="CBS DOMAIN-CONTAINING PROTEIN"/>
    <property type="match status" value="1"/>
</dbReference>
<keyword evidence="8" id="KW-1185">Reference proteome</keyword>
<reference evidence="6 8" key="2">
    <citation type="journal article" date="2014" name="PLoS Genet.">
        <title>Phylogenetically driven sequencing of extremely halophilic archaea reveals strategies for static and dynamic osmo-response.</title>
        <authorList>
            <person name="Becker E.A."/>
            <person name="Seitzer P.M."/>
            <person name="Tritt A."/>
            <person name="Larsen D."/>
            <person name="Krusor M."/>
            <person name="Yao A.I."/>
            <person name="Wu D."/>
            <person name="Madern D."/>
            <person name="Eisen J.A."/>
            <person name="Darling A.E."/>
            <person name="Facciotti M.T."/>
        </authorList>
    </citation>
    <scope>NUCLEOTIDE SEQUENCE [LARGE SCALE GENOMIC DNA]</scope>
    <source>
        <strain evidence="6">B3</strain>
        <strain evidence="8">DSM 18796 / CECT 7217 / JCM 14584 / KCTC 4019 / B3</strain>
    </source>
</reference>
<dbReference type="HOGENOM" id="CLU_040681_12_2_2"/>
<evidence type="ECO:0000313" key="7">
    <source>
        <dbReference type="Proteomes" id="UP000000390"/>
    </source>
</evidence>
<feature type="compositionally biased region" description="Polar residues" evidence="3">
    <location>
        <begin position="9"/>
        <end position="21"/>
    </location>
</feature>
<dbReference type="OrthoDB" id="8919at2157"/>
<evidence type="ECO:0000256" key="3">
    <source>
        <dbReference type="SAM" id="MobiDB-lite"/>
    </source>
</evidence>
<organism evidence="5 7">
    <name type="scientific">Halalkalicoccus jeotgali (strain DSM 18796 / CECT 7217 / JCM 14584 / KCTC 4019 / B3)</name>
    <dbReference type="NCBI Taxonomy" id="795797"/>
    <lineage>
        <taxon>Archaea</taxon>
        <taxon>Methanobacteriati</taxon>
        <taxon>Methanobacteriota</taxon>
        <taxon>Stenosarchaea group</taxon>
        <taxon>Halobacteria</taxon>
        <taxon>Halobacteriales</taxon>
        <taxon>Halococcaceae</taxon>
        <taxon>Halalkalicoccus</taxon>
    </lineage>
</organism>
<dbReference type="eggNOG" id="arCOG00606">
    <property type="taxonomic scope" value="Archaea"/>
</dbReference>
<evidence type="ECO:0000256" key="2">
    <source>
        <dbReference type="PROSITE-ProRule" id="PRU00703"/>
    </source>
</evidence>
<dbReference type="PANTHER" id="PTHR43080">
    <property type="entry name" value="CBS DOMAIN-CONTAINING PROTEIN CBSX3, MITOCHONDRIAL"/>
    <property type="match status" value="1"/>
</dbReference>
<evidence type="ECO:0000259" key="4">
    <source>
        <dbReference type="PROSITE" id="PS51371"/>
    </source>
</evidence>
<dbReference type="Gene3D" id="3.10.580.10">
    <property type="entry name" value="CBS-domain"/>
    <property type="match status" value="1"/>
</dbReference>
<dbReference type="KEGG" id="hje:HacjB3_10085"/>
<dbReference type="InterPro" id="IPR000644">
    <property type="entry name" value="CBS_dom"/>
</dbReference>
<dbReference type="Proteomes" id="UP000011645">
    <property type="component" value="Unassembled WGS sequence"/>
</dbReference>
<name>D8J408_HALJB</name>
<proteinExistence type="predicted"/>
<dbReference type="SMART" id="SM00116">
    <property type="entry name" value="CBS"/>
    <property type="match status" value="2"/>
</dbReference>
<evidence type="ECO:0000313" key="6">
    <source>
        <dbReference type="EMBL" id="ELY35824.1"/>
    </source>
</evidence>
<keyword evidence="1 2" id="KW-0129">CBS domain</keyword>
<dbReference type="SUPFAM" id="SSF54631">
    <property type="entry name" value="CBS-domain pair"/>
    <property type="match status" value="1"/>
</dbReference>
<accession>D8J408</accession>
<reference evidence="5 7" key="1">
    <citation type="journal article" date="2010" name="J. Bacteriol.">
        <title>Complete genome sequence of Halalkalicoccus jeotgali B3(T), an extremely halophilic archaeon.</title>
        <authorList>
            <person name="Roh S.W."/>
            <person name="Nam Y.D."/>
            <person name="Nam S.H."/>
            <person name="Choi S.H."/>
            <person name="Park H.S."/>
            <person name="Bae J.W."/>
        </authorList>
    </citation>
    <scope>NUCLEOTIDE SEQUENCE [LARGE SCALE GENOMIC DNA]</scope>
    <source>
        <strain evidence="5">B3</strain>
        <strain evidence="7">DSM 18796 / CECT 7217 / JCM 14584 / KCTC 4019 / B3</strain>
    </source>
</reference>
<feature type="domain" description="CBS" evidence="4">
    <location>
        <begin position="10"/>
        <end position="64"/>
    </location>
</feature>
<dbReference type="STRING" id="795797.HacjB3_10085"/>
<dbReference type="PROSITE" id="PS51371">
    <property type="entry name" value="CBS"/>
    <property type="match status" value="2"/>
</dbReference>
<feature type="domain" description="CBS" evidence="4">
    <location>
        <begin position="73"/>
        <end position="129"/>
    </location>
</feature>